<evidence type="ECO:0000313" key="2">
    <source>
        <dbReference type="EMBL" id="CAB4899158.1"/>
    </source>
</evidence>
<organism evidence="2">
    <name type="scientific">freshwater metagenome</name>
    <dbReference type="NCBI Taxonomy" id="449393"/>
    <lineage>
        <taxon>unclassified sequences</taxon>
        <taxon>metagenomes</taxon>
        <taxon>ecological metagenomes</taxon>
    </lineage>
</organism>
<protein>
    <submittedName>
        <fullName evidence="2">Unannotated protein</fullName>
    </submittedName>
</protein>
<accession>A0A6J7FYL4</accession>
<feature type="transmembrane region" description="Helical" evidence="1">
    <location>
        <begin position="66"/>
        <end position="91"/>
    </location>
</feature>
<dbReference type="GO" id="GO:0016020">
    <property type="term" value="C:membrane"/>
    <property type="evidence" value="ECO:0007669"/>
    <property type="project" value="InterPro"/>
</dbReference>
<sequence length="95" mass="10663">MRAVGQVLATILFVYQLIFFARIVFDLLQMFARSWRPRGPILIVAEVIYSLTDPPLRVLRKVIPQVRLGGVALDFSFLILLIVLQILIGILGSLG</sequence>
<proteinExistence type="predicted"/>
<dbReference type="AlphaFoldDB" id="A0A6J7FYL4"/>
<feature type="transmembrane region" description="Helical" evidence="1">
    <location>
        <begin position="6"/>
        <end position="28"/>
    </location>
</feature>
<dbReference type="Pfam" id="PF02325">
    <property type="entry name" value="CCB3_YggT"/>
    <property type="match status" value="1"/>
</dbReference>
<gene>
    <name evidence="2" type="ORF">UFOPK3576_00364</name>
</gene>
<name>A0A6J7FYL4_9ZZZZ</name>
<evidence type="ECO:0000256" key="1">
    <source>
        <dbReference type="SAM" id="Phobius"/>
    </source>
</evidence>
<dbReference type="EMBL" id="CAFBMO010000009">
    <property type="protein sequence ID" value="CAB4899158.1"/>
    <property type="molecule type" value="Genomic_DNA"/>
</dbReference>
<reference evidence="2" key="1">
    <citation type="submission" date="2020-05" db="EMBL/GenBank/DDBJ databases">
        <authorList>
            <person name="Chiriac C."/>
            <person name="Salcher M."/>
            <person name="Ghai R."/>
            <person name="Kavagutti S V."/>
        </authorList>
    </citation>
    <scope>NUCLEOTIDE SEQUENCE</scope>
</reference>
<keyword evidence="1" id="KW-0472">Membrane</keyword>
<keyword evidence="1" id="KW-1133">Transmembrane helix</keyword>
<dbReference type="InterPro" id="IPR003425">
    <property type="entry name" value="CCB3/YggT"/>
</dbReference>
<keyword evidence="1" id="KW-0812">Transmembrane</keyword>